<dbReference type="InterPro" id="IPR003439">
    <property type="entry name" value="ABC_transporter-like_ATP-bd"/>
</dbReference>
<dbReference type="InterPro" id="IPR015854">
    <property type="entry name" value="ABC_transpr_LolD-like"/>
</dbReference>
<evidence type="ECO:0000259" key="3">
    <source>
        <dbReference type="Pfam" id="PF00005"/>
    </source>
</evidence>
<dbReference type="SUPFAM" id="SSF52540">
    <property type="entry name" value="P-loop containing nucleoside triphosphate hydrolases"/>
    <property type="match status" value="1"/>
</dbReference>
<protein>
    <submittedName>
        <fullName evidence="4">AtpA'</fullName>
    </submittedName>
</protein>
<reference evidence="4" key="2">
    <citation type="submission" date="2000-06" db="EMBL/GenBank/DDBJ databases">
        <authorList>
            <person name="Jensen S.E."/>
        </authorList>
    </citation>
    <scope>NUCLEOTIDE SEQUENCE</scope>
    <source>
        <strain evidence="4">NRRL</strain>
    </source>
</reference>
<accession>Q9LCW1</accession>
<dbReference type="GO" id="GO:0016887">
    <property type="term" value="F:ATP hydrolysis activity"/>
    <property type="evidence" value="ECO:0007669"/>
    <property type="project" value="InterPro"/>
</dbReference>
<comment type="similarity">
    <text evidence="1">Belongs to the ABC transporter superfamily.</text>
</comment>
<dbReference type="EMBL" id="M34538">
    <property type="protein sequence ID" value="AAF74505.1"/>
    <property type="molecule type" value="Genomic_DNA"/>
</dbReference>
<dbReference type="Gene3D" id="3.40.50.300">
    <property type="entry name" value="P-loop containing nucleotide triphosphate hydrolases"/>
    <property type="match status" value="1"/>
</dbReference>
<dbReference type="PANTHER" id="PTHR24220">
    <property type="entry name" value="IMPORT ATP-BINDING PROTEIN"/>
    <property type="match status" value="1"/>
</dbReference>
<evidence type="ECO:0000256" key="1">
    <source>
        <dbReference type="ARBA" id="ARBA00005417"/>
    </source>
</evidence>
<feature type="compositionally biased region" description="Basic and acidic residues" evidence="2">
    <location>
        <begin position="11"/>
        <end position="20"/>
    </location>
</feature>
<dbReference type="AlphaFoldDB" id="Q9LCW1"/>
<name>Q9LCW1_STRCL</name>
<dbReference type="GO" id="GO:0005886">
    <property type="term" value="C:plasma membrane"/>
    <property type="evidence" value="ECO:0007669"/>
    <property type="project" value="TreeGrafter"/>
</dbReference>
<reference evidence="4" key="1">
    <citation type="journal article" date="1990" name="J. Bacteriol.">
        <title>Isolation and characterization of a beta-lactamase-inhibitory protein from Streptomyces clavuligerus and cloning and analysis of the corresponding gene.</title>
        <authorList>
            <person name="Doran J.L."/>
            <person name="Leskiw B.K."/>
            <person name="Aippersbach S."/>
            <person name="Jensen S.E."/>
        </authorList>
    </citation>
    <scope>NUCLEOTIDE SEQUENCE</scope>
    <source>
        <strain evidence="4">NRRL</strain>
    </source>
</reference>
<dbReference type="GO" id="GO:0005524">
    <property type="term" value="F:ATP binding"/>
    <property type="evidence" value="ECO:0007669"/>
    <property type="project" value="InterPro"/>
</dbReference>
<sequence length="106" mass="11173">MCLPVRGVASRADHRGEHRAAAAPGGQSQRVAVARALVHRPAVVFADEPTGSLDSANATAVLKEFLGLARSQRTAVILVTHDGAVAEQADTRYTMTDGVLSPWGER</sequence>
<dbReference type="PANTHER" id="PTHR24220:SF689">
    <property type="entry name" value="LIPOPROTEIN-RELEASING SYSTEM ATP-BINDING PROTEIN LOLD"/>
    <property type="match status" value="1"/>
</dbReference>
<organism evidence="4">
    <name type="scientific">Streptomyces clavuligerus</name>
    <dbReference type="NCBI Taxonomy" id="1901"/>
    <lineage>
        <taxon>Bacteria</taxon>
        <taxon>Bacillati</taxon>
        <taxon>Actinomycetota</taxon>
        <taxon>Actinomycetes</taxon>
        <taxon>Kitasatosporales</taxon>
        <taxon>Streptomycetaceae</taxon>
        <taxon>Streptomyces</taxon>
    </lineage>
</organism>
<dbReference type="InterPro" id="IPR027417">
    <property type="entry name" value="P-loop_NTPase"/>
</dbReference>
<dbReference type="Pfam" id="PF00005">
    <property type="entry name" value="ABC_tran"/>
    <property type="match status" value="1"/>
</dbReference>
<evidence type="ECO:0000313" key="4">
    <source>
        <dbReference type="EMBL" id="AAF74505.1"/>
    </source>
</evidence>
<dbReference type="GO" id="GO:0022857">
    <property type="term" value="F:transmembrane transporter activity"/>
    <property type="evidence" value="ECO:0007669"/>
    <property type="project" value="TreeGrafter"/>
</dbReference>
<evidence type="ECO:0000256" key="2">
    <source>
        <dbReference type="SAM" id="MobiDB-lite"/>
    </source>
</evidence>
<feature type="domain" description="ABC transporter" evidence="3">
    <location>
        <begin position="22"/>
        <end position="50"/>
    </location>
</feature>
<feature type="region of interest" description="Disordered" evidence="2">
    <location>
        <begin position="1"/>
        <end position="27"/>
    </location>
</feature>
<proteinExistence type="inferred from homology"/>